<comment type="function">
    <text evidence="3">The SPT4-SPT5 complex mediates both activation and inhibition of transcription elongation, and plays a role in pre-mRNA processing. This complex seems to be important for the stability of the RNA polymerase II elongation machinery on the chromatin template but not for the inherent ability of this machinery to translocate down the gene.</text>
</comment>
<dbReference type="Proteomes" id="UP000053477">
    <property type="component" value="Unassembled WGS sequence"/>
</dbReference>
<dbReference type="InterPro" id="IPR008991">
    <property type="entry name" value="Translation_prot_SH3-like_sf"/>
</dbReference>
<feature type="region of interest" description="Disordered" evidence="6">
    <location>
        <begin position="410"/>
        <end position="439"/>
    </location>
</feature>
<feature type="domain" description="KOW" evidence="7">
    <location>
        <begin position="76"/>
        <end position="103"/>
    </location>
</feature>
<dbReference type="Gene3D" id="2.30.30.30">
    <property type="match status" value="1"/>
</dbReference>
<feature type="compositionally biased region" description="Polar residues" evidence="6">
    <location>
        <begin position="424"/>
        <end position="438"/>
    </location>
</feature>
<dbReference type="PANTHER" id="PTHR11125">
    <property type="entry name" value="SUPPRESSOR OF TY 5"/>
    <property type="match status" value="1"/>
</dbReference>
<gene>
    <name evidence="8" type="ORF">SCHPADRAFT_344004</name>
</gene>
<dbReference type="GO" id="GO:0032044">
    <property type="term" value="C:DSIF complex"/>
    <property type="evidence" value="ECO:0007669"/>
    <property type="project" value="TreeGrafter"/>
</dbReference>
<dbReference type="InterPro" id="IPR014722">
    <property type="entry name" value="Rib_uL2_dom2"/>
</dbReference>
<dbReference type="STRING" id="27342.A0A0H2RPN0"/>
<proteinExistence type="inferred from homology"/>
<dbReference type="GO" id="GO:0006357">
    <property type="term" value="P:regulation of transcription by RNA polymerase II"/>
    <property type="evidence" value="ECO:0007669"/>
    <property type="project" value="InterPro"/>
</dbReference>
<evidence type="ECO:0000256" key="6">
    <source>
        <dbReference type="SAM" id="MobiDB-lite"/>
    </source>
</evidence>
<keyword evidence="9" id="KW-1185">Reference proteome</keyword>
<dbReference type="GO" id="GO:0006368">
    <property type="term" value="P:transcription elongation by RNA polymerase II"/>
    <property type="evidence" value="ECO:0007669"/>
    <property type="project" value="TreeGrafter"/>
</dbReference>
<protein>
    <recommendedName>
        <fullName evidence="4">Chromatin elongation factor SPT5</fullName>
    </recommendedName>
    <alternativeName>
        <fullName evidence="5">Chromatin elongation factor spt5</fullName>
    </alternativeName>
</protein>
<dbReference type="GO" id="GO:0032784">
    <property type="term" value="P:regulation of DNA-templated transcription elongation"/>
    <property type="evidence" value="ECO:0007669"/>
    <property type="project" value="InterPro"/>
</dbReference>
<reference evidence="8 9" key="1">
    <citation type="submission" date="2015-04" db="EMBL/GenBank/DDBJ databases">
        <title>Complete genome sequence of Schizopora paradoxa KUC8140, a cosmopolitan wood degrader in East Asia.</title>
        <authorList>
            <consortium name="DOE Joint Genome Institute"/>
            <person name="Min B."/>
            <person name="Park H."/>
            <person name="Jang Y."/>
            <person name="Kim J.-J."/>
            <person name="Kim K.H."/>
            <person name="Pangilinan J."/>
            <person name="Lipzen A."/>
            <person name="Riley R."/>
            <person name="Grigoriev I.V."/>
            <person name="Spatafora J.W."/>
            <person name="Choi I.-G."/>
        </authorList>
    </citation>
    <scope>NUCLEOTIDE SEQUENCE [LARGE SCALE GENOMIC DNA]</scope>
    <source>
        <strain evidence="8 9">KUC8140</strain>
    </source>
</reference>
<dbReference type="InterPro" id="IPR005824">
    <property type="entry name" value="KOW"/>
</dbReference>
<name>A0A0H2RPN0_9AGAM</name>
<evidence type="ECO:0000256" key="2">
    <source>
        <dbReference type="ARBA" id="ARBA00023163"/>
    </source>
</evidence>
<dbReference type="InterPro" id="IPR036735">
    <property type="entry name" value="NGN_dom_sf"/>
</dbReference>
<feature type="domain" description="KOW" evidence="7">
    <location>
        <begin position="221"/>
        <end position="248"/>
    </location>
</feature>
<comment type="similarity">
    <text evidence="1">Belongs to the SPT5 family.</text>
</comment>
<dbReference type="Gene3D" id="3.30.70.940">
    <property type="entry name" value="NusG, N-terminal domain"/>
    <property type="match status" value="1"/>
</dbReference>
<dbReference type="OrthoDB" id="28901at2759"/>
<dbReference type="Pfam" id="PF03439">
    <property type="entry name" value="Spt5-NGN"/>
    <property type="match status" value="1"/>
</dbReference>
<dbReference type="InterPro" id="IPR039659">
    <property type="entry name" value="SPT5"/>
</dbReference>
<feature type="domain" description="KOW" evidence="7">
    <location>
        <begin position="345"/>
        <end position="372"/>
    </location>
</feature>
<evidence type="ECO:0000259" key="7">
    <source>
        <dbReference type="SMART" id="SM00739"/>
    </source>
</evidence>
<evidence type="ECO:0000256" key="4">
    <source>
        <dbReference type="ARBA" id="ARBA00029865"/>
    </source>
</evidence>
<feature type="domain" description="KOW" evidence="7">
    <location>
        <begin position="442"/>
        <end position="469"/>
    </location>
</feature>
<keyword evidence="2" id="KW-0804">Transcription</keyword>
<dbReference type="PANTHER" id="PTHR11125:SF7">
    <property type="entry name" value="TRANSCRIPTION ELONGATION FACTOR SPT5"/>
    <property type="match status" value="1"/>
</dbReference>
<organism evidence="8 9">
    <name type="scientific">Schizopora paradoxa</name>
    <dbReference type="NCBI Taxonomy" id="27342"/>
    <lineage>
        <taxon>Eukaryota</taxon>
        <taxon>Fungi</taxon>
        <taxon>Dikarya</taxon>
        <taxon>Basidiomycota</taxon>
        <taxon>Agaricomycotina</taxon>
        <taxon>Agaricomycetes</taxon>
        <taxon>Hymenochaetales</taxon>
        <taxon>Schizoporaceae</taxon>
        <taxon>Schizopora</taxon>
    </lineage>
</organism>
<sequence length="695" mass="78137">MVVLRLYAKKIEKDIPFIKSAFFVPKATGRVYVEADAEIPVRELCKGLYFMYCTSIMSVPILERVALLSPGPNQSSLRQGDLVKVRNGMYRNDIGEVVSFSEDEKKRIIVKIKSREPFPTEQKRKRGRRPQYQMDREHILRLKLACRKSRSSDTPLRIEDLGEAGFRIQGRNYTADGYFLLDIRSDRVQRTEMEGVAYTAVVRDESGRAGVRQQRAPQDRFIQPGDPVRIMDGPYINTTGFLTETTDDVRALVSLKRFARENKRSVFVEVELRSLVRAFEIGEVVDVKIGEHLGRTGFVSGMKGNNLYIVDPQQGSEFEISALFVAAHVPSTSSAYHTVSRGERQIKLGCSVIIQRGKHSGKSGIVTLIEGTRVNMIEDGTNTELAVHLDNLRRSEKNPEHQSRFLQNHWQENPPGINHEPKQVASSATTGDDSCSTDHSTEGFEGQLVYTWQGFYKGKSGYVVRVSGALARVNVASAMHCGSILDIPAYCLLARCGCVVATGVVIPWSDKEKAGIPSLFRLLSGQSITPPREFSVRPFLDELPIPKFHDPGREGMWLFDERVAKHRRTFNLVVKIEYHRNTHVSGLREGRVLAEPNPLRHPLPTSTAPTVRVQYSDDTQDGRVEDMHVAALRMTSRLRDKGVHLVVKGERIGMLVTHIKSDFTMARVYPLGQHRSAAFYMEKGSLCVVESPQGE</sequence>
<evidence type="ECO:0000256" key="3">
    <source>
        <dbReference type="ARBA" id="ARBA00024691"/>
    </source>
</evidence>
<dbReference type="GO" id="GO:0003729">
    <property type="term" value="F:mRNA binding"/>
    <property type="evidence" value="ECO:0007669"/>
    <property type="project" value="TreeGrafter"/>
</dbReference>
<dbReference type="InParanoid" id="A0A0H2RPN0"/>
<feature type="domain" description="KOW" evidence="7">
    <location>
        <begin position="278"/>
        <end position="305"/>
    </location>
</feature>
<dbReference type="SUPFAM" id="SSF50104">
    <property type="entry name" value="Translation proteins SH3-like domain"/>
    <property type="match status" value="2"/>
</dbReference>
<dbReference type="SMART" id="SM00739">
    <property type="entry name" value="KOW"/>
    <property type="match status" value="5"/>
</dbReference>
<evidence type="ECO:0000313" key="8">
    <source>
        <dbReference type="EMBL" id="KLO13849.1"/>
    </source>
</evidence>
<evidence type="ECO:0000256" key="1">
    <source>
        <dbReference type="ARBA" id="ARBA00006956"/>
    </source>
</evidence>
<evidence type="ECO:0000256" key="5">
    <source>
        <dbReference type="ARBA" id="ARBA00031006"/>
    </source>
</evidence>
<dbReference type="EMBL" id="KQ085953">
    <property type="protein sequence ID" value="KLO13849.1"/>
    <property type="molecule type" value="Genomic_DNA"/>
</dbReference>
<dbReference type="InterPro" id="IPR005100">
    <property type="entry name" value="NGN-domain"/>
</dbReference>
<evidence type="ECO:0000313" key="9">
    <source>
        <dbReference type="Proteomes" id="UP000053477"/>
    </source>
</evidence>
<accession>A0A0H2RPN0</accession>
<dbReference type="AlphaFoldDB" id="A0A0H2RPN0"/>